<keyword evidence="2 5" id="KW-0479">Metal-binding</keyword>
<feature type="domain" description="Enoyl reductase (ER)" evidence="6">
    <location>
        <begin position="12"/>
        <end position="340"/>
    </location>
</feature>
<dbReference type="PANTHER" id="PTHR42683">
    <property type="entry name" value="ALDEHYDE REDUCTASE"/>
    <property type="match status" value="1"/>
</dbReference>
<dbReference type="InterPro" id="IPR002328">
    <property type="entry name" value="ADH_Zn_CS"/>
</dbReference>
<dbReference type="SMART" id="SM00829">
    <property type="entry name" value="PKS_ER"/>
    <property type="match status" value="1"/>
</dbReference>
<dbReference type="Gene3D" id="3.90.180.10">
    <property type="entry name" value="Medium-chain alcohol dehydrogenases, catalytic domain"/>
    <property type="match status" value="1"/>
</dbReference>
<dbReference type="Pfam" id="PF00107">
    <property type="entry name" value="ADH_zinc_N"/>
    <property type="match status" value="1"/>
</dbReference>
<dbReference type="InterPro" id="IPR036291">
    <property type="entry name" value="NAD(P)-bd_dom_sf"/>
</dbReference>
<dbReference type="Pfam" id="PF08240">
    <property type="entry name" value="ADH_N"/>
    <property type="match status" value="1"/>
</dbReference>
<dbReference type="EMBL" id="SHNN01000001">
    <property type="protein sequence ID" value="MCX2980515.1"/>
    <property type="molecule type" value="Genomic_DNA"/>
</dbReference>
<evidence type="ECO:0000259" key="6">
    <source>
        <dbReference type="SMART" id="SM00829"/>
    </source>
</evidence>
<keyword evidence="8" id="KW-1185">Reference proteome</keyword>
<evidence type="ECO:0000256" key="1">
    <source>
        <dbReference type="ARBA" id="ARBA00001947"/>
    </source>
</evidence>
<dbReference type="InterPro" id="IPR029752">
    <property type="entry name" value="D-isomer_DH_CS1"/>
</dbReference>
<dbReference type="InterPro" id="IPR013149">
    <property type="entry name" value="ADH-like_C"/>
</dbReference>
<comment type="caution">
    <text evidence="7">The sequence shown here is derived from an EMBL/GenBank/DDBJ whole genome shotgun (WGS) entry which is preliminary data.</text>
</comment>
<keyword evidence="4" id="KW-0560">Oxidoreductase</keyword>
<dbReference type="InterPro" id="IPR020843">
    <property type="entry name" value="ER"/>
</dbReference>
<comment type="similarity">
    <text evidence="5">Belongs to the zinc-containing alcohol dehydrogenase family.</text>
</comment>
<comment type="cofactor">
    <cofactor evidence="1 5">
        <name>Zn(2+)</name>
        <dbReference type="ChEBI" id="CHEBI:29105"/>
    </cofactor>
</comment>
<organism evidence="7 8">
    <name type="scientific">Candidatus Litorirhabdus singularis</name>
    <dbReference type="NCBI Taxonomy" id="2518993"/>
    <lineage>
        <taxon>Bacteria</taxon>
        <taxon>Pseudomonadati</taxon>
        <taxon>Pseudomonadota</taxon>
        <taxon>Gammaproteobacteria</taxon>
        <taxon>Cellvibrionales</taxon>
        <taxon>Halieaceae</taxon>
        <taxon>Candidatus Litorirhabdus</taxon>
    </lineage>
</organism>
<name>A0ABT3TDX3_9GAMM</name>
<dbReference type="RefSeq" id="WP_279244492.1">
    <property type="nucleotide sequence ID" value="NZ_SHNN01000001.1"/>
</dbReference>
<dbReference type="PROSITE" id="PS00059">
    <property type="entry name" value="ADH_ZINC"/>
    <property type="match status" value="1"/>
</dbReference>
<reference evidence="7" key="1">
    <citation type="submission" date="2019-02" db="EMBL/GenBank/DDBJ databases">
        <authorList>
            <person name="Li S.-H."/>
        </authorList>
    </citation>
    <scope>NUCLEOTIDE SEQUENCE</scope>
    <source>
        <strain evidence="7">IMCC14734</strain>
    </source>
</reference>
<evidence type="ECO:0000313" key="7">
    <source>
        <dbReference type="EMBL" id="MCX2980515.1"/>
    </source>
</evidence>
<evidence type="ECO:0000256" key="4">
    <source>
        <dbReference type="ARBA" id="ARBA00023002"/>
    </source>
</evidence>
<dbReference type="Gene3D" id="3.40.50.720">
    <property type="entry name" value="NAD(P)-binding Rossmann-like Domain"/>
    <property type="match status" value="1"/>
</dbReference>
<evidence type="ECO:0000256" key="5">
    <source>
        <dbReference type="RuleBase" id="RU361277"/>
    </source>
</evidence>
<keyword evidence="3 5" id="KW-0862">Zinc</keyword>
<dbReference type="CDD" id="cd05283">
    <property type="entry name" value="CAD1"/>
    <property type="match status" value="1"/>
</dbReference>
<evidence type="ECO:0000256" key="3">
    <source>
        <dbReference type="ARBA" id="ARBA00022833"/>
    </source>
</evidence>
<dbReference type="InterPro" id="IPR013154">
    <property type="entry name" value="ADH-like_N"/>
</dbReference>
<gene>
    <name evidence="7" type="ORF">EYC98_06455</name>
</gene>
<proteinExistence type="inferred from homology"/>
<dbReference type="SUPFAM" id="SSF50129">
    <property type="entry name" value="GroES-like"/>
    <property type="match status" value="1"/>
</dbReference>
<sequence>MEVKAYAIPAPGQKLEPTTIQRREPGAEDVLVALQYCGICHSDLIIANSESNTDMYPLVPGHEMVGSVVEVGADVSGLAVGDLVGIGCIADSCRSCNPCDTGDEHYCDTGFSLSFNALDKQGEKTNGGYSSHYTINQRYAVKIPDGLDPAAAAPLLCGGITVYTPLKRFGAGPGKKVGVLGLGGLGHLAIKISKAMGAHTVMLTSSASKVSDAEKLGADDVVLTRDPEALEAHAGSFDFIINTISGDHDVNSFLPLLARAGNMCFVGAPQSPAPIFIPNLIMGDKLMSGSLIGGMPATAEMLQFCADHNITADIEMVDIDKVNEAWERIEANDVKYRFVIDLGSLS</sequence>
<dbReference type="InterPro" id="IPR047109">
    <property type="entry name" value="CAD-like"/>
</dbReference>
<protein>
    <submittedName>
        <fullName evidence="7">NAD(P)-dependent alcohol dehydrogenase</fullName>
    </submittedName>
</protein>
<accession>A0ABT3TDX3</accession>
<dbReference type="SUPFAM" id="SSF51735">
    <property type="entry name" value="NAD(P)-binding Rossmann-fold domains"/>
    <property type="match status" value="1"/>
</dbReference>
<evidence type="ECO:0000313" key="8">
    <source>
        <dbReference type="Proteomes" id="UP001143362"/>
    </source>
</evidence>
<dbReference type="Proteomes" id="UP001143362">
    <property type="component" value="Unassembled WGS sequence"/>
</dbReference>
<evidence type="ECO:0000256" key="2">
    <source>
        <dbReference type="ARBA" id="ARBA00022723"/>
    </source>
</evidence>
<dbReference type="InterPro" id="IPR011032">
    <property type="entry name" value="GroES-like_sf"/>
</dbReference>
<dbReference type="PROSITE" id="PS00065">
    <property type="entry name" value="D_2_HYDROXYACID_DH_1"/>
    <property type="match status" value="1"/>
</dbReference>